<accession>A0ABD2NRY7</accession>
<dbReference type="AlphaFoldDB" id="A0ABD2NRY7"/>
<evidence type="ECO:0000313" key="1">
    <source>
        <dbReference type="EMBL" id="KAL3281359.1"/>
    </source>
</evidence>
<name>A0ABD2NRY7_9CUCU</name>
<keyword evidence="2" id="KW-1185">Reference proteome</keyword>
<gene>
    <name evidence="1" type="ORF">HHI36_004571</name>
</gene>
<reference evidence="1 2" key="1">
    <citation type="journal article" date="2021" name="BMC Biol.">
        <title>Horizontally acquired antibacterial genes associated with adaptive radiation of ladybird beetles.</title>
        <authorList>
            <person name="Li H.S."/>
            <person name="Tang X.F."/>
            <person name="Huang Y.H."/>
            <person name="Xu Z.Y."/>
            <person name="Chen M.L."/>
            <person name="Du X.Y."/>
            <person name="Qiu B.Y."/>
            <person name="Chen P.T."/>
            <person name="Zhang W."/>
            <person name="Slipinski A."/>
            <person name="Escalona H.E."/>
            <person name="Waterhouse R.M."/>
            <person name="Zwick A."/>
            <person name="Pang H."/>
        </authorList>
    </citation>
    <scope>NUCLEOTIDE SEQUENCE [LARGE SCALE GENOMIC DNA]</scope>
    <source>
        <strain evidence="1">SYSU2018</strain>
    </source>
</reference>
<comment type="caution">
    <text evidence="1">The sequence shown here is derived from an EMBL/GenBank/DDBJ whole genome shotgun (WGS) entry which is preliminary data.</text>
</comment>
<evidence type="ECO:0000313" key="2">
    <source>
        <dbReference type="Proteomes" id="UP001516400"/>
    </source>
</evidence>
<sequence length="89" mass="10043">MSNKFGSNQYLTPQIFAQIFGKTSGLRIRVGQNGQKKIIKDIEPWLHSEYRKTNYFSTDLLTGHGTSAGTQKETVKAEAIYAAFAEEVW</sequence>
<protein>
    <submittedName>
        <fullName evidence="1">Uncharacterized protein</fullName>
    </submittedName>
</protein>
<dbReference type="EMBL" id="JABFTP020000144">
    <property type="protein sequence ID" value="KAL3281359.1"/>
    <property type="molecule type" value="Genomic_DNA"/>
</dbReference>
<dbReference type="Proteomes" id="UP001516400">
    <property type="component" value="Unassembled WGS sequence"/>
</dbReference>
<proteinExistence type="predicted"/>
<organism evidence="1 2">
    <name type="scientific">Cryptolaemus montrouzieri</name>
    <dbReference type="NCBI Taxonomy" id="559131"/>
    <lineage>
        <taxon>Eukaryota</taxon>
        <taxon>Metazoa</taxon>
        <taxon>Ecdysozoa</taxon>
        <taxon>Arthropoda</taxon>
        <taxon>Hexapoda</taxon>
        <taxon>Insecta</taxon>
        <taxon>Pterygota</taxon>
        <taxon>Neoptera</taxon>
        <taxon>Endopterygota</taxon>
        <taxon>Coleoptera</taxon>
        <taxon>Polyphaga</taxon>
        <taxon>Cucujiformia</taxon>
        <taxon>Coccinelloidea</taxon>
        <taxon>Coccinellidae</taxon>
        <taxon>Scymninae</taxon>
        <taxon>Scymnini</taxon>
        <taxon>Cryptolaemus</taxon>
    </lineage>
</organism>